<accession>A0ABR8R5Q5</accession>
<comment type="caution">
    <text evidence="1">The sequence shown here is derived from an EMBL/GenBank/DDBJ whole genome shotgun (WGS) entry which is preliminary data.</text>
</comment>
<dbReference type="RefSeq" id="WP_144537429.1">
    <property type="nucleotide sequence ID" value="NZ_JACSQO010000001.1"/>
</dbReference>
<organism evidence="1 2">
    <name type="scientific">Psychrobacillus faecigallinarum</name>
    <dbReference type="NCBI Taxonomy" id="2762235"/>
    <lineage>
        <taxon>Bacteria</taxon>
        <taxon>Bacillati</taxon>
        <taxon>Bacillota</taxon>
        <taxon>Bacilli</taxon>
        <taxon>Bacillales</taxon>
        <taxon>Bacillaceae</taxon>
        <taxon>Psychrobacillus</taxon>
    </lineage>
</organism>
<name>A0ABR8R5Q5_9BACI</name>
<proteinExistence type="predicted"/>
<keyword evidence="2" id="KW-1185">Reference proteome</keyword>
<sequence>MENVDEIKKYKFLLSFHDGHQLLFETNTDIRTAEREYINGGMFVVTDNQYTINLNQVARIQVKKQR</sequence>
<reference evidence="1 2" key="1">
    <citation type="submission" date="2020-08" db="EMBL/GenBank/DDBJ databases">
        <title>A Genomic Blueprint of the Chicken Gut Microbiome.</title>
        <authorList>
            <person name="Gilroy R."/>
            <person name="Ravi A."/>
            <person name="Getino M."/>
            <person name="Pursley I."/>
            <person name="Horton D.L."/>
            <person name="Alikhan N.-F."/>
            <person name="Baker D."/>
            <person name="Gharbi K."/>
            <person name="Hall N."/>
            <person name="Watson M."/>
            <person name="Adriaenssens E.M."/>
            <person name="Foster-Nyarko E."/>
            <person name="Jarju S."/>
            <person name="Secka A."/>
            <person name="Antonio M."/>
            <person name="Oren A."/>
            <person name="Chaudhuri R."/>
            <person name="La Ragione R.M."/>
            <person name="Hildebrand F."/>
            <person name="Pallen M.J."/>
        </authorList>
    </citation>
    <scope>NUCLEOTIDE SEQUENCE [LARGE SCALE GENOMIC DNA]</scope>
    <source>
        <strain evidence="1 2">Sa2BUA9</strain>
    </source>
</reference>
<dbReference type="Proteomes" id="UP000640786">
    <property type="component" value="Unassembled WGS sequence"/>
</dbReference>
<dbReference type="EMBL" id="JACSQO010000001">
    <property type="protein sequence ID" value="MBD7943125.1"/>
    <property type="molecule type" value="Genomic_DNA"/>
</dbReference>
<protein>
    <submittedName>
        <fullName evidence="1">Uncharacterized protein</fullName>
    </submittedName>
</protein>
<evidence type="ECO:0000313" key="2">
    <source>
        <dbReference type="Proteomes" id="UP000640786"/>
    </source>
</evidence>
<evidence type="ECO:0000313" key="1">
    <source>
        <dbReference type="EMBL" id="MBD7943125.1"/>
    </source>
</evidence>
<gene>
    <name evidence="1" type="ORF">H9650_03260</name>
</gene>